<sequence>MIEFTSSLVIRWQSKWSLIFWLFFILIKEISGDLPPNCIHGDVVGTWRIHVGTYKPCTSDPKFEDPTCGFSSPDRDFAHNMLIPTERGLLNNYFKLSFTFDVKFEDTELKVISVQNLDGVDTQNFNDFEKVGTVGNWTVILDQAFTFWTKSYRYTAFFKYINEYEDINASYCYCHTTLLGWWDSYPDSAASNENNEENKILSLEERGKHGNYPWLLMNEDLKLRRGCWYGMRILDGDGKMTDRSEWTLKLPRWRSSPLGLPPDHPVNAQNPTIAEYLNEISTKYSEFDSRDKLWNRSNRFEIGNKRDLDTLPKIRKALKISPHFAQRKKSNEEYITEISSVREEEQISGSKKTIDGEPIWMRIRSFDWSNPQHVYGRLGKRVQLVPEVFNQGDCGDCFAVTAATIITSRLWIKYSKDPNILKKVYASSIQMGNCNVYNQGCGGGLITLAFKFAQDIGIRTQECINDYAKHIGVKKLYPSPVYTPDSSGIADDGHSFLQTKEGNGNEFENQASKIEEIHQEDWEYQEQDQQEEQYNHESQPQDYQEGQTDDMEEYLDGNNVEHISNLHDYYAYSDHENSSDDKEFKQSSGLKYTNNQRFNVIQQLCWDLGGQMGAANTQCRTRIPITKNIPKSCSKIIKVKEYSYVNNVYGKTTPRDIMESLWNEGPVAVSLEPTLEFSLYNSGVFKGFYDPVTRQYPWSNIPWYKVDHAMVITGWGWETYGSERIPYWIVQNSWGKRWGEKGFCRIIRGVNELSIEHAAVRASVTIYENGKKYKMADLENVHDESVFQYL</sequence>
<feature type="region of interest" description="Disordered" evidence="5">
    <location>
        <begin position="523"/>
        <end position="548"/>
    </location>
</feature>
<dbReference type="PROSITE" id="PS00639">
    <property type="entry name" value="THIOL_PROTEASE_HIS"/>
    <property type="match status" value="1"/>
</dbReference>
<name>A0A1J4MCG9_9CRYT</name>
<keyword evidence="3" id="KW-0865">Zymogen</keyword>
<dbReference type="OrthoDB" id="3789175at2759"/>
<evidence type="ECO:0000256" key="6">
    <source>
        <dbReference type="SAM" id="SignalP"/>
    </source>
</evidence>
<dbReference type="InterPro" id="IPR038765">
    <property type="entry name" value="Papain-like_cys_pep_sf"/>
</dbReference>
<gene>
    <name evidence="8" type="ORF">cubi_00736</name>
</gene>
<evidence type="ECO:0000256" key="4">
    <source>
        <dbReference type="ARBA" id="ARBA00023180"/>
    </source>
</evidence>
<accession>A0A1J4MCG9</accession>
<feature type="domain" description="Peptidase C1A papain C-terminal" evidence="7">
    <location>
        <begin position="378"/>
        <end position="763"/>
    </location>
</feature>
<evidence type="ECO:0000256" key="2">
    <source>
        <dbReference type="ARBA" id="ARBA00008455"/>
    </source>
</evidence>
<organism evidence="8 9">
    <name type="scientific">Cryptosporidium ubiquitum</name>
    <dbReference type="NCBI Taxonomy" id="857276"/>
    <lineage>
        <taxon>Eukaryota</taxon>
        <taxon>Sar</taxon>
        <taxon>Alveolata</taxon>
        <taxon>Apicomplexa</taxon>
        <taxon>Conoidasida</taxon>
        <taxon>Coccidia</taxon>
        <taxon>Eucoccidiorida</taxon>
        <taxon>Eimeriorina</taxon>
        <taxon>Cryptosporidiidae</taxon>
        <taxon>Cryptosporidium</taxon>
    </lineage>
</organism>
<feature type="compositionally biased region" description="Polar residues" evidence="5">
    <location>
        <begin position="536"/>
        <end position="546"/>
    </location>
</feature>
<evidence type="ECO:0000313" key="9">
    <source>
        <dbReference type="Proteomes" id="UP000186176"/>
    </source>
</evidence>
<feature type="signal peptide" evidence="6">
    <location>
        <begin position="1"/>
        <end position="32"/>
    </location>
</feature>
<dbReference type="SUPFAM" id="SSF54001">
    <property type="entry name" value="Cysteine proteinases"/>
    <property type="match status" value="1"/>
</dbReference>
<dbReference type="SMART" id="SM00645">
    <property type="entry name" value="Pept_C1"/>
    <property type="match status" value="1"/>
</dbReference>
<feature type="chain" id="PRO_5012091361" description="Peptidase C1A papain C-terminal domain-containing protein" evidence="6">
    <location>
        <begin position="33"/>
        <end position="790"/>
    </location>
</feature>
<comment type="similarity">
    <text evidence="2">Belongs to the peptidase C1 family.</text>
</comment>
<dbReference type="InterPro" id="IPR014882">
    <property type="entry name" value="CathepsinC_exc"/>
</dbReference>
<dbReference type="GO" id="GO:0008234">
    <property type="term" value="F:cysteine-type peptidase activity"/>
    <property type="evidence" value="ECO:0007669"/>
    <property type="project" value="InterPro"/>
</dbReference>
<reference evidence="8 9" key="1">
    <citation type="submission" date="2016-10" db="EMBL/GenBank/DDBJ databases">
        <title>Reductive evolution of mitochondrial metabolism and differential evolution of invasion-related proteins in Cryptosporidium.</title>
        <authorList>
            <person name="Liu S."/>
            <person name="Roellig D.M."/>
            <person name="Guo Y."/>
            <person name="Li N."/>
            <person name="Frace M.A."/>
            <person name="Tang K."/>
            <person name="Zhang L."/>
            <person name="Feng Y."/>
            <person name="Xiao L."/>
        </authorList>
    </citation>
    <scope>NUCLEOTIDE SEQUENCE [LARGE SCALE GENOMIC DNA]</scope>
    <source>
        <strain evidence="8">39726</strain>
    </source>
</reference>
<dbReference type="GO" id="GO:0006508">
    <property type="term" value="P:proteolysis"/>
    <property type="evidence" value="ECO:0007669"/>
    <property type="project" value="InterPro"/>
</dbReference>
<comment type="caution">
    <text evidence="8">The sequence shown here is derived from an EMBL/GenBank/DDBJ whole genome shotgun (WGS) entry which is preliminary data.</text>
</comment>
<keyword evidence="4" id="KW-0325">Glycoprotein</keyword>
<proteinExistence type="inferred from homology"/>
<keyword evidence="9" id="KW-1185">Reference proteome</keyword>
<evidence type="ECO:0000313" key="8">
    <source>
        <dbReference type="EMBL" id="OII71928.1"/>
    </source>
</evidence>
<dbReference type="PANTHER" id="PTHR12411">
    <property type="entry name" value="CYSTEINE PROTEASE FAMILY C1-RELATED"/>
    <property type="match status" value="1"/>
</dbReference>
<dbReference type="Proteomes" id="UP000186176">
    <property type="component" value="Unassembled WGS sequence"/>
</dbReference>
<evidence type="ECO:0000259" key="7">
    <source>
        <dbReference type="SMART" id="SM00645"/>
    </source>
</evidence>
<dbReference type="VEuPathDB" id="CryptoDB:cubi_00736"/>
<evidence type="ECO:0000256" key="1">
    <source>
        <dbReference type="ARBA" id="ARBA00001923"/>
    </source>
</evidence>
<dbReference type="SUPFAM" id="SSF75001">
    <property type="entry name" value="Dipeptidyl peptidase I (cathepsin C), exclusion domain"/>
    <property type="match status" value="1"/>
</dbReference>
<evidence type="ECO:0000256" key="3">
    <source>
        <dbReference type="ARBA" id="ARBA00023145"/>
    </source>
</evidence>
<comment type="cofactor">
    <cofactor evidence="1">
        <name>chloride</name>
        <dbReference type="ChEBI" id="CHEBI:17996"/>
    </cofactor>
</comment>
<evidence type="ECO:0000256" key="5">
    <source>
        <dbReference type="SAM" id="MobiDB-lite"/>
    </source>
</evidence>
<keyword evidence="6" id="KW-0732">Signal</keyword>
<dbReference type="EMBL" id="LRBP01000027">
    <property type="protein sequence ID" value="OII71928.1"/>
    <property type="molecule type" value="Genomic_DNA"/>
</dbReference>
<dbReference type="RefSeq" id="XP_028873547.1">
    <property type="nucleotide sequence ID" value="XM_029017749.1"/>
</dbReference>
<dbReference type="InterPro" id="IPR013128">
    <property type="entry name" value="Peptidase_C1A"/>
</dbReference>
<dbReference type="InterPro" id="IPR025660">
    <property type="entry name" value="Pept_his_AS"/>
</dbReference>
<dbReference type="InterPro" id="IPR000668">
    <property type="entry name" value="Peptidase_C1A_C"/>
</dbReference>
<dbReference type="AlphaFoldDB" id="A0A1J4MCG9"/>
<dbReference type="InterPro" id="IPR036496">
    <property type="entry name" value="CathepsinC_exc_dom_sf"/>
</dbReference>
<dbReference type="Gene3D" id="2.40.128.80">
    <property type="entry name" value="Cathepsin C, exclusion domain"/>
    <property type="match status" value="1"/>
</dbReference>
<dbReference type="Pfam" id="PF00112">
    <property type="entry name" value="Peptidase_C1"/>
    <property type="match status" value="2"/>
</dbReference>
<dbReference type="Pfam" id="PF08773">
    <property type="entry name" value="CathepsinC_exc"/>
    <property type="match status" value="1"/>
</dbReference>
<dbReference type="GeneID" id="39977528"/>
<dbReference type="Gene3D" id="3.90.70.10">
    <property type="entry name" value="Cysteine proteinases"/>
    <property type="match status" value="2"/>
</dbReference>
<protein>
    <recommendedName>
        <fullName evidence="7">Peptidase C1A papain C-terminal domain-containing protein</fullName>
    </recommendedName>
</protein>